<dbReference type="GO" id="GO:0016787">
    <property type="term" value="F:hydrolase activity"/>
    <property type="evidence" value="ECO:0007669"/>
    <property type="project" value="UniProtKB-KW"/>
</dbReference>
<feature type="domain" description="Alpha/beta hydrolase fold-3" evidence="4">
    <location>
        <begin position="80"/>
        <end position="304"/>
    </location>
</feature>
<accession>A0ABC9G636</accession>
<evidence type="ECO:0000313" key="6">
    <source>
        <dbReference type="Proteomes" id="UP001497457"/>
    </source>
</evidence>
<evidence type="ECO:0000256" key="1">
    <source>
        <dbReference type="ARBA" id="ARBA00010515"/>
    </source>
</evidence>
<dbReference type="Pfam" id="PF07859">
    <property type="entry name" value="Abhydrolase_3"/>
    <property type="match status" value="1"/>
</dbReference>
<dbReference type="PROSITE" id="PS01173">
    <property type="entry name" value="LIPASE_GDXG_HIS"/>
    <property type="match status" value="1"/>
</dbReference>
<dbReference type="InterPro" id="IPR029058">
    <property type="entry name" value="AB_hydrolase_fold"/>
</dbReference>
<proteinExistence type="inferred from homology"/>
<dbReference type="EMBL" id="OZ075118">
    <property type="protein sequence ID" value="CAL5087984.1"/>
    <property type="molecule type" value="Genomic_DNA"/>
</dbReference>
<dbReference type="InterPro" id="IPR050466">
    <property type="entry name" value="Carboxylest/Gibb_receptor"/>
</dbReference>
<name>A0ABC9G636_9POAL</name>
<dbReference type="PANTHER" id="PTHR23024:SF577">
    <property type="entry name" value="CARBOXYLESTERASE 2-RELATED"/>
    <property type="match status" value="1"/>
</dbReference>
<dbReference type="Gene3D" id="3.40.50.1820">
    <property type="entry name" value="alpha/beta hydrolase"/>
    <property type="match status" value="1"/>
</dbReference>
<dbReference type="InterPro" id="IPR013094">
    <property type="entry name" value="AB_hydrolase_3"/>
</dbReference>
<dbReference type="AlphaFoldDB" id="A0ABC9G636"/>
<gene>
    <name evidence="5" type="ORF">URODEC1_LOCUS112522</name>
</gene>
<reference evidence="6" key="1">
    <citation type="submission" date="2024-06" db="EMBL/GenBank/DDBJ databases">
        <authorList>
            <person name="Ryan C."/>
        </authorList>
    </citation>
    <scope>NUCLEOTIDE SEQUENCE [LARGE SCALE GENOMIC DNA]</scope>
</reference>
<evidence type="ECO:0000256" key="3">
    <source>
        <dbReference type="PROSITE-ProRule" id="PRU10038"/>
    </source>
</evidence>
<evidence type="ECO:0000259" key="4">
    <source>
        <dbReference type="Pfam" id="PF07859"/>
    </source>
</evidence>
<dbReference type="SUPFAM" id="SSF53474">
    <property type="entry name" value="alpha/beta-Hydrolases"/>
    <property type="match status" value="1"/>
</dbReference>
<sequence>MEPGADEVLFDAPEHFRIYKSGRIDRFHRPVLVAAGVGDDASGVASKDVILDADTGLTVRLFLPKLQLQEPSSKKKLPVLVYFHGGGFILESAKSATYHNYLTSLAAAAGVLAVSVDYRLAPEHRLPAAYDDCWAALRWAAASARDADGDDDWLAAHGDASRVFVAGDSAGGNIVHNVLVRASSSAEYAPPRIEGAVMLHPFFGGSAAIEGEPEHAVVITEKVWAFACPDAAGGADDPRINPTAPGAAAVAALERLGCERLLVCAAGKDWLVARDRAYFDALAASAWPGSAAWLETEGEEHVFFLLKPECDGAKALMDRVVAFIAGA</sequence>
<evidence type="ECO:0000313" key="5">
    <source>
        <dbReference type="EMBL" id="CAL5087984.1"/>
    </source>
</evidence>
<dbReference type="InterPro" id="IPR002168">
    <property type="entry name" value="Lipase_GDXG_HIS_AS"/>
</dbReference>
<dbReference type="PANTHER" id="PTHR23024">
    <property type="entry name" value="ARYLACETAMIDE DEACETYLASE"/>
    <property type="match status" value="1"/>
</dbReference>
<dbReference type="Proteomes" id="UP001497457">
    <property type="component" value="Chromosome 8b"/>
</dbReference>
<reference evidence="5 6" key="2">
    <citation type="submission" date="2024-10" db="EMBL/GenBank/DDBJ databases">
        <authorList>
            <person name="Ryan C."/>
        </authorList>
    </citation>
    <scope>NUCLEOTIDE SEQUENCE [LARGE SCALE GENOMIC DNA]</scope>
</reference>
<organism evidence="5 6">
    <name type="scientific">Urochloa decumbens</name>
    <dbReference type="NCBI Taxonomy" id="240449"/>
    <lineage>
        <taxon>Eukaryota</taxon>
        <taxon>Viridiplantae</taxon>
        <taxon>Streptophyta</taxon>
        <taxon>Embryophyta</taxon>
        <taxon>Tracheophyta</taxon>
        <taxon>Spermatophyta</taxon>
        <taxon>Magnoliopsida</taxon>
        <taxon>Liliopsida</taxon>
        <taxon>Poales</taxon>
        <taxon>Poaceae</taxon>
        <taxon>PACMAD clade</taxon>
        <taxon>Panicoideae</taxon>
        <taxon>Panicodae</taxon>
        <taxon>Paniceae</taxon>
        <taxon>Melinidinae</taxon>
        <taxon>Urochloa</taxon>
    </lineage>
</organism>
<comment type="similarity">
    <text evidence="1">Belongs to the 'GDXG' lipolytic enzyme family.</text>
</comment>
<feature type="active site" evidence="3">
    <location>
        <position position="169"/>
    </location>
</feature>
<dbReference type="PROSITE" id="PS01174">
    <property type="entry name" value="LIPASE_GDXG_SER"/>
    <property type="match status" value="1"/>
</dbReference>
<evidence type="ECO:0000256" key="2">
    <source>
        <dbReference type="ARBA" id="ARBA00022801"/>
    </source>
</evidence>
<dbReference type="InterPro" id="IPR033140">
    <property type="entry name" value="Lipase_GDXG_put_SER_AS"/>
</dbReference>
<protein>
    <recommendedName>
        <fullName evidence="4">Alpha/beta hydrolase fold-3 domain-containing protein</fullName>
    </recommendedName>
</protein>
<keyword evidence="2" id="KW-0378">Hydrolase</keyword>
<keyword evidence="6" id="KW-1185">Reference proteome</keyword>